<dbReference type="OrthoDB" id="5327667at2"/>
<comment type="catalytic activity">
    <reaction evidence="1 7">
        <text>Hydrolysis of (1-&gt;4)-beta-linkages between N-acetylmuramic acid and N-acetyl-D-glucosamine residues in a peptidoglycan and between N-acetyl-D-glucosamine residues in chitodextrins.</text>
        <dbReference type="EC" id="3.2.1.17"/>
    </reaction>
</comment>
<dbReference type="InterPro" id="IPR033907">
    <property type="entry name" value="Endolysin_autolysin"/>
</dbReference>
<dbReference type="SUPFAM" id="SSF53955">
    <property type="entry name" value="Lysozyme-like"/>
    <property type="match status" value="1"/>
</dbReference>
<dbReference type="InterPro" id="IPR034690">
    <property type="entry name" value="Endolysin_T4_type"/>
</dbReference>
<dbReference type="Proteomes" id="UP000324065">
    <property type="component" value="Unassembled WGS sequence"/>
</dbReference>
<keyword evidence="8" id="KW-0812">Transmembrane</keyword>
<dbReference type="GO" id="GO:0042742">
    <property type="term" value="P:defense response to bacterium"/>
    <property type="evidence" value="ECO:0007669"/>
    <property type="project" value="UniProtKB-KW"/>
</dbReference>
<keyword evidence="6 7" id="KW-0326">Glycosidase</keyword>
<keyword evidence="3 7" id="KW-0081">Bacteriolytic enzyme</keyword>
<dbReference type="InterPro" id="IPR051018">
    <property type="entry name" value="Bacteriophage_GH24"/>
</dbReference>
<dbReference type="Pfam" id="PF00959">
    <property type="entry name" value="Phage_lysozyme"/>
    <property type="match status" value="1"/>
</dbReference>
<keyword evidence="4 7" id="KW-0378">Hydrolase</keyword>
<keyword evidence="8" id="KW-1133">Transmembrane helix</keyword>
<evidence type="ECO:0000256" key="3">
    <source>
        <dbReference type="ARBA" id="ARBA00022638"/>
    </source>
</evidence>
<dbReference type="EC" id="3.2.1.17" evidence="7"/>
<dbReference type="GO" id="GO:0003796">
    <property type="term" value="F:lysozyme activity"/>
    <property type="evidence" value="ECO:0007669"/>
    <property type="project" value="UniProtKB-EC"/>
</dbReference>
<dbReference type="EMBL" id="VWPJ01000035">
    <property type="protein sequence ID" value="KAA5603486.1"/>
    <property type="molecule type" value="Genomic_DNA"/>
</dbReference>
<dbReference type="InterPro" id="IPR002196">
    <property type="entry name" value="Glyco_hydro_24"/>
</dbReference>
<evidence type="ECO:0000256" key="1">
    <source>
        <dbReference type="ARBA" id="ARBA00000632"/>
    </source>
</evidence>
<accession>A0A5M6I5G4</accession>
<keyword evidence="2 7" id="KW-0929">Antimicrobial</keyword>
<evidence type="ECO:0000313" key="10">
    <source>
        <dbReference type="Proteomes" id="UP000324065"/>
    </source>
</evidence>
<comment type="similarity">
    <text evidence="7">Belongs to the glycosyl hydrolase 24 family.</text>
</comment>
<dbReference type="CDD" id="cd00737">
    <property type="entry name" value="lyz_endolysin_autolysin"/>
    <property type="match status" value="1"/>
</dbReference>
<evidence type="ECO:0000256" key="5">
    <source>
        <dbReference type="ARBA" id="ARBA00023200"/>
    </source>
</evidence>
<evidence type="ECO:0000313" key="9">
    <source>
        <dbReference type="EMBL" id="KAA5603486.1"/>
    </source>
</evidence>
<reference evidence="9 10" key="1">
    <citation type="submission" date="2019-09" db="EMBL/GenBank/DDBJ databases">
        <title>Genome sequence of Roseospira marina, one of the more divergent members of the non-sulfur purple photosynthetic bacterial family, the Rhodospirillaceae.</title>
        <authorList>
            <person name="Meyer T."/>
            <person name="Kyndt J."/>
        </authorList>
    </citation>
    <scope>NUCLEOTIDE SEQUENCE [LARGE SCALE GENOMIC DNA]</scope>
    <source>
        <strain evidence="9 10">DSM 15113</strain>
    </source>
</reference>
<gene>
    <name evidence="9" type="ORF">F1188_19625</name>
</gene>
<evidence type="ECO:0000256" key="7">
    <source>
        <dbReference type="RuleBase" id="RU003788"/>
    </source>
</evidence>
<sequence length="244" mass="26779">MTQKINQNGLSLIKRWEGFRRRAYLCPAGKWTIGFGHTAGVKRGDTVTMEEAERLLSEDLTAAERAVRELIKVALTENQFSALVSWTFNLGRENLRTSTLRRRLNARNYGAVPDEMQRWNKVRDPETGALEVSLGLVRRRASEVDLWMSKDGTVAEDGDMPQAPEAIEIKSLAKSRTAIGSATAGAGGAGLVADSAQEIIQAAQSAEQHINTGTWVGLVLGTIILVAAGVAFYARIDDWRKGRR</sequence>
<dbReference type="PANTHER" id="PTHR38107:SF3">
    <property type="entry name" value="LYSOZYME RRRD-RELATED"/>
    <property type="match status" value="1"/>
</dbReference>
<comment type="caution">
    <text evidence="9">The sequence shown here is derived from an EMBL/GenBank/DDBJ whole genome shotgun (WGS) entry which is preliminary data.</text>
</comment>
<dbReference type="InterPro" id="IPR023347">
    <property type="entry name" value="Lysozyme_dom_sf"/>
</dbReference>
<dbReference type="HAMAP" id="MF_04110">
    <property type="entry name" value="ENDOLYSIN_T4"/>
    <property type="match status" value="1"/>
</dbReference>
<dbReference type="GO" id="GO:0016998">
    <property type="term" value="P:cell wall macromolecule catabolic process"/>
    <property type="evidence" value="ECO:0007669"/>
    <property type="project" value="InterPro"/>
</dbReference>
<dbReference type="AlphaFoldDB" id="A0A5M6I5G4"/>
<keyword evidence="10" id="KW-1185">Reference proteome</keyword>
<dbReference type="Gene3D" id="1.10.530.40">
    <property type="match status" value="1"/>
</dbReference>
<evidence type="ECO:0000256" key="6">
    <source>
        <dbReference type="ARBA" id="ARBA00023295"/>
    </source>
</evidence>
<feature type="transmembrane region" description="Helical" evidence="8">
    <location>
        <begin position="215"/>
        <end position="234"/>
    </location>
</feature>
<protein>
    <recommendedName>
        <fullName evidence="7">Lysozyme</fullName>
        <ecNumber evidence="7">3.2.1.17</ecNumber>
    </recommendedName>
</protein>
<keyword evidence="5" id="KW-1035">Host cytoplasm</keyword>
<dbReference type="GO" id="GO:0009253">
    <property type="term" value="P:peptidoglycan catabolic process"/>
    <property type="evidence" value="ECO:0007669"/>
    <property type="project" value="InterPro"/>
</dbReference>
<keyword evidence="8" id="KW-0472">Membrane</keyword>
<evidence type="ECO:0000256" key="2">
    <source>
        <dbReference type="ARBA" id="ARBA00022529"/>
    </source>
</evidence>
<dbReference type="GO" id="GO:0031640">
    <property type="term" value="P:killing of cells of another organism"/>
    <property type="evidence" value="ECO:0007669"/>
    <property type="project" value="UniProtKB-KW"/>
</dbReference>
<dbReference type="RefSeq" id="WP_150064150.1">
    <property type="nucleotide sequence ID" value="NZ_JACHII010000014.1"/>
</dbReference>
<evidence type="ECO:0000256" key="4">
    <source>
        <dbReference type="ARBA" id="ARBA00022801"/>
    </source>
</evidence>
<name>A0A5M6I5G4_9PROT</name>
<dbReference type="InterPro" id="IPR023346">
    <property type="entry name" value="Lysozyme-like_dom_sf"/>
</dbReference>
<dbReference type="PANTHER" id="PTHR38107">
    <property type="match status" value="1"/>
</dbReference>
<proteinExistence type="inferred from homology"/>
<evidence type="ECO:0000256" key="8">
    <source>
        <dbReference type="SAM" id="Phobius"/>
    </source>
</evidence>
<organism evidence="9 10">
    <name type="scientific">Roseospira marina</name>
    <dbReference type="NCBI Taxonomy" id="140057"/>
    <lineage>
        <taxon>Bacteria</taxon>
        <taxon>Pseudomonadati</taxon>
        <taxon>Pseudomonadota</taxon>
        <taxon>Alphaproteobacteria</taxon>
        <taxon>Rhodospirillales</taxon>
        <taxon>Rhodospirillaceae</taxon>
        <taxon>Roseospira</taxon>
    </lineage>
</organism>